<keyword evidence="1 2" id="KW-0694">RNA-binding</keyword>
<dbReference type="AlphaFoldDB" id="A0A803LUT4"/>
<evidence type="ECO:0000256" key="2">
    <source>
        <dbReference type="PROSITE-ProRule" id="PRU00176"/>
    </source>
</evidence>
<dbReference type="GO" id="GO:1901259">
    <property type="term" value="P:chloroplast rRNA processing"/>
    <property type="evidence" value="ECO:0007669"/>
    <property type="project" value="TreeGrafter"/>
</dbReference>
<dbReference type="SUPFAM" id="SSF54928">
    <property type="entry name" value="RNA-binding domain, RBD"/>
    <property type="match status" value="2"/>
</dbReference>
<dbReference type="GO" id="GO:0003729">
    <property type="term" value="F:mRNA binding"/>
    <property type="evidence" value="ECO:0007669"/>
    <property type="project" value="TreeGrafter"/>
</dbReference>
<dbReference type="SMART" id="SM00360">
    <property type="entry name" value="RRM"/>
    <property type="match status" value="2"/>
</dbReference>
<evidence type="ECO:0000313" key="4">
    <source>
        <dbReference type="EnsemblPlants" id="AUR62018978-RA:cds"/>
    </source>
</evidence>
<dbReference type="PANTHER" id="PTHR48025:SF17">
    <property type="entry name" value="28 KDA RIBONUCLEOPROTEIN, CHLOROPLASTIC"/>
    <property type="match status" value="1"/>
</dbReference>
<evidence type="ECO:0000259" key="3">
    <source>
        <dbReference type="PROSITE" id="PS50102"/>
    </source>
</evidence>
<feature type="domain" description="RRM" evidence="3">
    <location>
        <begin position="170"/>
        <end position="249"/>
    </location>
</feature>
<dbReference type="InterPro" id="IPR050502">
    <property type="entry name" value="Euk_RNA-bind_prot"/>
</dbReference>
<reference evidence="4" key="1">
    <citation type="journal article" date="2017" name="Nature">
        <title>The genome of Chenopodium quinoa.</title>
        <authorList>
            <person name="Jarvis D.E."/>
            <person name="Ho Y.S."/>
            <person name="Lightfoot D.J."/>
            <person name="Schmoeckel S.M."/>
            <person name="Li B."/>
            <person name="Borm T.J.A."/>
            <person name="Ohyanagi H."/>
            <person name="Mineta K."/>
            <person name="Michell C.T."/>
            <person name="Saber N."/>
            <person name="Kharbatia N.M."/>
            <person name="Rupper R.R."/>
            <person name="Sharp A.R."/>
            <person name="Dally N."/>
            <person name="Boughton B.A."/>
            <person name="Woo Y.H."/>
            <person name="Gao G."/>
            <person name="Schijlen E.G.W.M."/>
            <person name="Guo X."/>
            <person name="Momin A.A."/>
            <person name="Negrao S."/>
            <person name="Al-Babili S."/>
            <person name="Gehring C."/>
            <person name="Roessner U."/>
            <person name="Jung C."/>
            <person name="Murphy K."/>
            <person name="Arold S.T."/>
            <person name="Gojobori T."/>
            <person name="van der Linden C.G."/>
            <person name="van Loo E.N."/>
            <person name="Jellen E.N."/>
            <person name="Maughan P.J."/>
            <person name="Tester M."/>
        </authorList>
    </citation>
    <scope>NUCLEOTIDE SEQUENCE [LARGE SCALE GENOMIC DNA]</scope>
    <source>
        <strain evidence="4">cv. PI 614886</strain>
    </source>
</reference>
<dbReference type="EnsemblPlants" id="AUR62018978-RA">
    <property type="protein sequence ID" value="AUR62018978-RA:cds"/>
    <property type="gene ID" value="AUR62018978"/>
</dbReference>
<dbReference type="Proteomes" id="UP000596660">
    <property type="component" value="Unplaced"/>
</dbReference>
<feature type="domain" description="RRM" evidence="3">
    <location>
        <begin position="76"/>
        <end position="153"/>
    </location>
</feature>
<dbReference type="OMA" id="ICFYQPL"/>
<dbReference type="Pfam" id="PF00076">
    <property type="entry name" value="RRM_1"/>
    <property type="match status" value="2"/>
</dbReference>
<dbReference type="Gene3D" id="3.30.70.330">
    <property type="match status" value="2"/>
</dbReference>
<dbReference type="InterPro" id="IPR012677">
    <property type="entry name" value="Nucleotide-bd_a/b_plait_sf"/>
</dbReference>
<dbReference type="PANTHER" id="PTHR48025">
    <property type="entry name" value="OS02G0815200 PROTEIN"/>
    <property type="match status" value="1"/>
</dbReference>
<protein>
    <recommendedName>
        <fullName evidence="3">RRM domain-containing protein</fullName>
    </recommendedName>
</protein>
<dbReference type="InterPro" id="IPR000504">
    <property type="entry name" value="RRM_dom"/>
</dbReference>
<dbReference type="InterPro" id="IPR035979">
    <property type="entry name" value="RBD_domain_sf"/>
</dbReference>
<accession>A0A803LUT4</accession>
<keyword evidence="5" id="KW-1185">Reference proteome</keyword>
<dbReference type="CDD" id="cd00590">
    <property type="entry name" value="RRM_SF"/>
    <property type="match status" value="1"/>
</dbReference>
<dbReference type="Gramene" id="AUR62018978-RA">
    <property type="protein sequence ID" value="AUR62018978-RA:cds"/>
    <property type="gene ID" value="AUR62018978"/>
</dbReference>
<dbReference type="GO" id="GO:0009535">
    <property type="term" value="C:chloroplast thylakoid membrane"/>
    <property type="evidence" value="ECO:0007669"/>
    <property type="project" value="TreeGrafter"/>
</dbReference>
<proteinExistence type="predicted"/>
<organism evidence="4 5">
    <name type="scientific">Chenopodium quinoa</name>
    <name type="common">Quinoa</name>
    <dbReference type="NCBI Taxonomy" id="63459"/>
    <lineage>
        <taxon>Eukaryota</taxon>
        <taxon>Viridiplantae</taxon>
        <taxon>Streptophyta</taxon>
        <taxon>Embryophyta</taxon>
        <taxon>Tracheophyta</taxon>
        <taxon>Spermatophyta</taxon>
        <taxon>Magnoliopsida</taxon>
        <taxon>eudicotyledons</taxon>
        <taxon>Gunneridae</taxon>
        <taxon>Pentapetalae</taxon>
        <taxon>Caryophyllales</taxon>
        <taxon>Chenopodiaceae</taxon>
        <taxon>Chenopodioideae</taxon>
        <taxon>Atripliceae</taxon>
        <taxon>Chenopodium</taxon>
    </lineage>
</organism>
<dbReference type="PROSITE" id="PS50102">
    <property type="entry name" value="RRM"/>
    <property type="match status" value="2"/>
</dbReference>
<name>A0A803LUT4_CHEQI</name>
<sequence>MAQLHSLCFASPITSFSLLEPHSFSSFPSLSLSSIKPSFLSFRRNSRLTHISPSSSAILAIENPSSESPEKEICPTRLLASNVPWTSTADDIRALFQNYGTVVDVELPMHNKARNRGLAFVEMGSEEEAAQALAKLEAYEYEGRTLRLAYATPKKAKASPPVQPKQPVVYNLFVANLSYLTRSKDLKEFFQSGGSEVAKAEVIFNENPRKSSGYGFVSFKTKKEADDALTTFDGKELMGRPIRLARSNRFVKLESELNSLPEDGEDQPADSSHDSEQTETLDNLLLLALGMPSRGLYYYQRLGMPSQGLCYYQPLGMPSRGLCSDQPLGMPSQGICFYQPLGIPSGGICFYQPLGMTSRGICFYQPLVMPSRGIYIYQPLVMPSRGICIYQPLVMLNRGLCFYGICYYQPLGMPSRGICFYQLLGMPSRGLCSDQPRDMASRGLCFY</sequence>
<reference evidence="4" key="2">
    <citation type="submission" date="2021-03" db="UniProtKB">
        <authorList>
            <consortium name="EnsemblPlants"/>
        </authorList>
    </citation>
    <scope>IDENTIFICATION</scope>
</reference>
<evidence type="ECO:0000313" key="5">
    <source>
        <dbReference type="Proteomes" id="UP000596660"/>
    </source>
</evidence>
<evidence type="ECO:0000256" key="1">
    <source>
        <dbReference type="ARBA" id="ARBA00022884"/>
    </source>
</evidence>